<comment type="catalytic activity">
    <reaction evidence="1">
        <text>ATP + protein L-histidine = ADP + protein N-phospho-L-histidine.</text>
        <dbReference type="EC" id="2.7.13.3"/>
    </reaction>
</comment>
<organism evidence="10 11">
    <name type="scientific">Synoicihabitans lomoniglobus</name>
    <dbReference type="NCBI Taxonomy" id="2909285"/>
    <lineage>
        <taxon>Bacteria</taxon>
        <taxon>Pseudomonadati</taxon>
        <taxon>Verrucomicrobiota</taxon>
        <taxon>Opitutia</taxon>
        <taxon>Opitutales</taxon>
        <taxon>Opitutaceae</taxon>
        <taxon>Synoicihabitans</taxon>
    </lineage>
</organism>
<dbReference type="InterPro" id="IPR004358">
    <property type="entry name" value="Sig_transdc_His_kin-like_C"/>
</dbReference>
<reference evidence="10" key="1">
    <citation type="submission" date="2023-03" db="EMBL/GenBank/DDBJ databases">
        <title>Lomoglobus Profundus gen. nov., sp. nov., a novel member of the phylum Verrucomicrobia, isolated from deep-marine sediment of South China Sea.</title>
        <authorList>
            <person name="Ahmad T."/>
            <person name="Ishaq S.E."/>
            <person name="Wang F."/>
        </authorList>
    </citation>
    <scope>NUCLEOTIDE SEQUENCE</scope>
    <source>
        <strain evidence="10">LMO-M01</strain>
    </source>
</reference>
<feature type="chain" id="PRO_5042155523" description="histidine kinase" evidence="8">
    <location>
        <begin position="20"/>
        <end position="673"/>
    </location>
</feature>
<evidence type="ECO:0000313" key="10">
    <source>
        <dbReference type="EMBL" id="WED63451.1"/>
    </source>
</evidence>
<dbReference type="SUPFAM" id="SSF55874">
    <property type="entry name" value="ATPase domain of HSP90 chaperone/DNA topoisomerase II/histidine kinase"/>
    <property type="match status" value="1"/>
</dbReference>
<evidence type="ECO:0000259" key="9">
    <source>
        <dbReference type="PROSITE" id="PS50109"/>
    </source>
</evidence>
<dbReference type="GO" id="GO:0005524">
    <property type="term" value="F:ATP binding"/>
    <property type="evidence" value="ECO:0007669"/>
    <property type="project" value="UniProtKB-KW"/>
</dbReference>
<dbReference type="PROSITE" id="PS50109">
    <property type="entry name" value="HIS_KIN"/>
    <property type="match status" value="1"/>
</dbReference>
<evidence type="ECO:0000256" key="7">
    <source>
        <dbReference type="SAM" id="Phobius"/>
    </source>
</evidence>
<keyword evidence="7" id="KW-0812">Transmembrane</keyword>
<dbReference type="InterPro" id="IPR011990">
    <property type="entry name" value="TPR-like_helical_dom_sf"/>
</dbReference>
<accession>A0AAE9ZSI4</accession>
<dbReference type="Gene3D" id="1.10.287.130">
    <property type="match status" value="1"/>
</dbReference>
<dbReference type="SMART" id="SM00387">
    <property type="entry name" value="HATPase_c"/>
    <property type="match status" value="1"/>
</dbReference>
<feature type="domain" description="Histidine kinase" evidence="9">
    <location>
        <begin position="456"/>
        <end position="673"/>
    </location>
</feature>
<evidence type="ECO:0000256" key="1">
    <source>
        <dbReference type="ARBA" id="ARBA00000085"/>
    </source>
</evidence>
<keyword evidence="10" id="KW-0547">Nucleotide-binding</keyword>
<dbReference type="InterPro" id="IPR019734">
    <property type="entry name" value="TPR_rpt"/>
</dbReference>
<dbReference type="SMART" id="SM00028">
    <property type="entry name" value="TPR"/>
    <property type="match status" value="5"/>
</dbReference>
<dbReference type="RefSeq" id="WP_330929171.1">
    <property type="nucleotide sequence ID" value="NZ_CP119075.1"/>
</dbReference>
<dbReference type="AlphaFoldDB" id="A0AAE9ZSI4"/>
<keyword evidence="8" id="KW-0732">Signal</keyword>
<dbReference type="SUPFAM" id="SSF48452">
    <property type="entry name" value="TPR-like"/>
    <property type="match status" value="2"/>
</dbReference>
<keyword evidence="4" id="KW-0808">Transferase</keyword>
<dbReference type="Gene3D" id="3.30.565.10">
    <property type="entry name" value="Histidine kinase-like ATPase, C-terminal domain"/>
    <property type="match status" value="1"/>
</dbReference>
<evidence type="ECO:0000256" key="6">
    <source>
        <dbReference type="ARBA" id="ARBA00023012"/>
    </source>
</evidence>
<keyword evidence="10" id="KW-0067">ATP-binding</keyword>
<dbReference type="InterPro" id="IPR005467">
    <property type="entry name" value="His_kinase_dom"/>
</dbReference>
<dbReference type="CDD" id="cd00075">
    <property type="entry name" value="HATPase"/>
    <property type="match status" value="1"/>
</dbReference>
<dbReference type="Pfam" id="PF13424">
    <property type="entry name" value="TPR_12"/>
    <property type="match status" value="1"/>
</dbReference>
<protein>
    <recommendedName>
        <fullName evidence="2">histidine kinase</fullName>
        <ecNumber evidence="2">2.7.13.3</ecNumber>
    </recommendedName>
</protein>
<dbReference type="CDD" id="cd00082">
    <property type="entry name" value="HisKA"/>
    <property type="match status" value="1"/>
</dbReference>
<feature type="transmembrane region" description="Helical" evidence="7">
    <location>
        <begin position="402"/>
        <end position="420"/>
    </location>
</feature>
<keyword evidence="7" id="KW-0472">Membrane</keyword>
<dbReference type="Pfam" id="PF02518">
    <property type="entry name" value="HATPase_c"/>
    <property type="match status" value="1"/>
</dbReference>
<dbReference type="InterPro" id="IPR036890">
    <property type="entry name" value="HATPase_C_sf"/>
</dbReference>
<keyword evidence="7" id="KW-1133">Transmembrane helix</keyword>
<dbReference type="SUPFAM" id="SSF47384">
    <property type="entry name" value="Homodimeric domain of signal transducing histidine kinase"/>
    <property type="match status" value="1"/>
</dbReference>
<dbReference type="InterPro" id="IPR003594">
    <property type="entry name" value="HATPase_dom"/>
</dbReference>
<evidence type="ECO:0000313" key="11">
    <source>
        <dbReference type="Proteomes" id="UP001218638"/>
    </source>
</evidence>
<proteinExistence type="predicted"/>
<evidence type="ECO:0000256" key="5">
    <source>
        <dbReference type="ARBA" id="ARBA00022777"/>
    </source>
</evidence>
<feature type="signal peptide" evidence="8">
    <location>
        <begin position="1"/>
        <end position="19"/>
    </location>
</feature>
<dbReference type="SMART" id="SM00388">
    <property type="entry name" value="HisKA"/>
    <property type="match status" value="1"/>
</dbReference>
<dbReference type="Gene3D" id="1.25.40.10">
    <property type="entry name" value="Tetratricopeptide repeat domain"/>
    <property type="match status" value="1"/>
</dbReference>
<dbReference type="PANTHER" id="PTHR43711:SF31">
    <property type="entry name" value="HISTIDINE KINASE"/>
    <property type="match status" value="1"/>
</dbReference>
<evidence type="ECO:0000256" key="4">
    <source>
        <dbReference type="ARBA" id="ARBA00022679"/>
    </source>
</evidence>
<dbReference type="PRINTS" id="PR00344">
    <property type="entry name" value="BCTRLSENSOR"/>
</dbReference>
<sequence length="673" mass="73531">MPSRILQFVVLLGMLSVTALEGHTATETPDEVAQQIQMLIDESAKLAANQPERSIATARQALALALSSGTLEYELTARAQLGDALRRHSAYAESVAVLEAGLAHPATPETRAARARLHYYRGRVAWNQGKYAAAETTFLAVQREAEALNDRWLLAHVLNNRGIVASNQDAPEEAIALYRAGLGLAEADGDDELRPKILNNLALLLHEQGEVEEPRAMLQANLALRTANGNRRGIANALVNLATIETSAGNHTTALELNLQALALREALGVPRLLASGHMLVARSLTALGRPAEALEHLDAAAVIGDPLESHELWSNIYTAFSDAHAAHGDYRQALDFQRRAEREKQLVYGEKTAVTLTKLREEFAAEKRLFEISELKAEQERQAASLALTHAELSRTSQQRYGLAVFIALGGIAVLAIIGRQRTQARAEKRILEETRRARDAAEQATALKSRLLDLASHDLKTPLIGIMMTADLIKREGRADPHVGDRIEAIRQESQRMFELVQDLLDTSESETGELKLRPESLDLAQGVGAQIPEFTDRAARKRQQVRFRVEEPDSCRILGDPARLRQVVENLVDNALKFSPAGSTVWVTVHGGARVRLEVEDEGPGLTEEDRAALFQRFRRLSATPTGGETSTGLGLSLTHTLVSMHGGQLFADSTPGEGAKFVARFPPES</sequence>
<dbReference type="InterPro" id="IPR050736">
    <property type="entry name" value="Sensor_HK_Regulatory"/>
</dbReference>
<evidence type="ECO:0000256" key="8">
    <source>
        <dbReference type="SAM" id="SignalP"/>
    </source>
</evidence>
<gene>
    <name evidence="10" type="ORF">PXH66_14015</name>
</gene>
<dbReference type="InterPro" id="IPR003661">
    <property type="entry name" value="HisK_dim/P_dom"/>
</dbReference>
<dbReference type="GO" id="GO:0000155">
    <property type="term" value="F:phosphorelay sensor kinase activity"/>
    <property type="evidence" value="ECO:0007669"/>
    <property type="project" value="InterPro"/>
</dbReference>
<evidence type="ECO:0000256" key="3">
    <source>
        <dbReference type="ARBA" id="ARBA00022553"/>
    </source>
</evidence>
<dbReference type="Proteomes" id="UP001218638">
    <property type="component" value="Chromosome"/>
</dbReference>
<dbReference type="EMBL" id="CP119075">
    <property type="protein sequence ID" value="WED63451.1"/>
    <property type="molecule type" value="Genomic_DNA"/>
</dbReference>
<keyword evidence="6" id="KW-0902">Two-component regulatory system</keyword>
<dbReference type="PANTHER" id="PTHR43711">
    <property type="entry name" value="TWO-COMPONENT HISTIDINE KINASE"/>
    <property type="match status" value="1"/>
</dbReference>
<dbReference type="InterPro" id="IPR036097">
    <property type="entry name" value="HisK_dim/P_sf"/>
</dbReference>
<dbReference type="KEGG" id="slom:PXH66_14015"/>
<keyword evidence="3" id="KW-0597">Phosphoprotein</keyword>
<keyword evidence="5" id="KW-0418">Kinase</keyword>
<dbReference type="EC" id="2.7.13.3" evidence="2"/>
<evidence type="ECO:0000256" key="2">
    <source>
        <dbReference type="ARBA" id="ARBA00012438"/>
    </source>
</evidence>
<name>A0AAE9ZSI4_9BACT</name>
<keyword evidence="11" id="KW-1185">Reference proteome</keyword>
<dbReference type="Pfam" id="PF00512">
    <property type="entry name" value="HisKA"/>
    <property type="match status" value="1"/>
</dbReference>